<dbReference type="NCBIfam" id="TIGR02857">
    <property type="entry name" value="CydD"/>
    <property type="match status" value="1"/>
</dbReference>
<evidence type="ECO:0000259" key="11">
    <source>
        <dbReference type="PROSITE" id="PS50929"/>
    </source>
</evidence>
<evidence type="ECO:0000313" key="12">
    <source>
        <dbReference type="EMBL" id="PWF22208.1"/>
    </source>
</evidence>
<evidence type="ECO:0000256" key="5">
    <source>
        <dbReference type="ARBA" id="ARBA00022840"/>
    </source>
</evidence>
<sequence length="600" mass="65512">MSGSPDRDRSRQAQRWLRACVRAGHAGAWNGIAILAGVIQTLAAIAQAGILAWLLHGLIILHLPWAELAPAWYAWPVSIAVRALAGVVREYAGQRVSARIRQHVRTQLLTRLQQLGPAWREQQQSGALSNLLLEQTDALDGYFARYRPQQWLAVVAPVLILLAVLPRSWAAAVILLLTAPLIPIFMMLVGWGAQARQTRQFMALKRMSGYFLDVLRGLPTLRLLDAHGRQAERITRTAEDFRIRTMSVLRLAFLSGTVLEFFSSVAIALTAVYLGFSLLGHLDFGYYGHAPNLQLAFFILLLAPDYYQPLRDLGTHYHARAEALAAAEALQEVLPGEPTVPATEAVPLPDATTPATAHATHPSRQADNRVPPSGAPSLRLDNLSFAYRPGEPVLADLNLQVEPGAAIAIVGPSGGGKSTLLRLLSGQLAPDAGRIEINGMALSDIDLPAWRERIGWMGQHPAVLATSLAENLRVARHDATESALTDALTFSGLADWYASLPDGLDTQLGEGSRRLSGGQVRRLALARLALRPAALLLLDEPTASLDEDTEQLIVERLQQLRQGRTLVLLTHRRAPLACVNTVYRLSEHRLIKEETHAPAL</sequence>
<evidence type="ECO:0000256" key="1">
    <source>
        <dbReference type="ARBA" id="ARBA00004651"/>
    </source>
</evidence>
<dbReference type="Proteomes" id="UP000245212">
    <property type="component" value="Unassembled WGS sequence"/>
</dbReference>
<keyword evidence="6 9" id="KW-1133">Transmembrane helix</keyword>
<dbReference type="PROSITE" id="PS50893">
    <property type="entry name" value="ABC_TRANSPORTER_2"/>
    <property type="match status" value="1"/>
</dbReference>
<keyword evidence="4" id="KW-0547">Nucleotide-binding</keyword>
<feature type="transmembrane region" description="Helical" evidence="9">
    <location>
        <begin position="251"/>
        <end position="274"/>
    </location>
</feature>
<dbReference type="EMBL" id="QETA01000005">
    <property type="protein sequence ID" value="PWF22208.1"/>
    <property type="molecule type" value="Genomic_DNA"/>
</dbReference>
<dbReference type="CDD" id="cd18584">
    <property type="entry name" value="ABC_6TM_AarD_CydD"/>
    <property type="match status" value="1"/>
</dbReference>
<dbReference type="GO" id="GO:0042883">
    <property type="term" value="P:cysteine transport"/>
    <property type="evidence" value="ECO:0007669"/>
    <property type="project" value="InterPro"/>
</dbReference>
<keyword evidence="2" id="KW-1003">Cell membrane</keyword>
<keyword evidence="7 9" id="KW-0472">Membrane</keyword>
<dbReference type="GO" id="GO:0016887">
    <property type="term" value="F:ATP hydrolysis activity"/>
    <property type="evidence" value="ECO:0007669"/>
    <property type="project" value="InterPro"/>
</dbReference>
<dbReference type="PANTHER" id="PTHR24221">
    <property type="entry name" value="ATP-BINDING CASSETTE SUB-FAMILY B"/>
    <property type="match status" value="1"/>
</dbReference>
<evidence type="ECO:0000313" key="13">
    <source>
        <dbReference type="Proteomes" id="UP000245212"/>
    </source>
</evidence>
<dbReference type="RefSeq" id="WP_109062446.1">
    <property type="nucleotide sequence ID" value="NZ_QETA01000005.1"/>
</dbReference>
<dbReference type="PANTHER" id="PTHR24221:SF261">
    <property type="entry name" value="GLUTATHIONE_L-CYSTEINE TRANSPORT SYSTEM ATP-BINDING_PERMEASE PROTEIN CYDD"/>
    <property type="match status" value="1"/>
</dbReference>
<dbReference type="PROSITE" id="PS50929">
    <property type="entry name" value="ABC_TM1F"/>
    <property type="match status" value="1"/>
</dbReference>
<comment type="subcellular location">
    <subcellularLocation>
        <location evidence="1">Cell membrane</location>
        <topology evidence="1">Multi-pass membrane protein</topology>
    </subcellularLocation>
</comment>
<accession>A0A2V1JVI7</accession>
<dbReference type="SUPFAM" id="SSF90123">
    <property type="entry name" value="ABC transporter transmembrane region"/>
    <property type="match status" value="1"/>
</dbReference>
<feature type="region of interest" description="Disordered" evidence="8">
    <location>
        <begin position="341"/>
        <end position="374"/>
    </location>
</feature>
<evidence type="ECO:0000256" key="2">
    <source>
        <dbReference type="ARBA" id="ARBA00022475"/>
    </source>
</evidence>
<keyword evidence="13" id="KW-1185">Reference proteome</keyword>
<feature type="transmembrane region" description="Helical" evidence="9">
    <location>
        <begin position="150"/>
        <end position="166"/>
    </location>
</feature>
<proteinExistence type="predicted"/>
<dbReference type="InterPro" id="IPR003593">
    <property type="entry name" value="AAA+_ATPase"/>
</dbReference>
<dbReference type="SUPFAM" id="SSF52540">
    <property type="entry name" value="P-loop containing nucleoside triphosphate hydrolases"/>
    <property type="match status" value="1"/>
</dbReference>
<gene>
    <name evidence="12" type="primary">cydD</name>
    <name evidence="12" type="ORF">DD235_12570</name>
</gene>
<dbReference type="AlphaFoldDB" id="A0A2V1JVI7"/>
<dbReference type="Pfam" id="PF00005">
    <property type="entry name" value="ABC_tran"/>
    <property type="match status" value="1"/>
</dbReference>
<protein>
    <submittedName>
        <fullName evidence="12">Thiol reductant ABC exporter subunit CydD</fullName>
    </submittedName>
</protein>
<evidence type="ECO:0000256" key="7">
    <source>
        <dbReference type="ARBA" id="ARBA00023136"/>
    </source>
</evidence>
<dbReference type="InterPro" id="IPR039421">
    <property type="entry name" value="Type_1_exporter"/>
</dbReference>
<feature type="transmembrane region" description="Helical" evidence="9">
    <location>
        <begin position="32"/>
        <end position="60"/>
    </location>
</feature>
<evidence type="ECO:0000256" key="3">
    <source>
        <dbReference type="ARBA" id="ARBA00022692"/>
    </source>
</evidence>
<reference evidence="13" key="1">
    <citation type="submission" date="2018-05" db="EMBL/GenBank/DDBJ databases">
        <authorList>
            <person name="Li Y."/>
        </authorList>
    </citation>
    <scope>NUCLEOTIDE SEQUENCE [LARGE SCALE GENOMIC DNA]</scope>
    <source>
        <strain evidence="13">3d-2-2</strain>
    </source>
</reference>
<evidence type="ECO:0000259" key="10">
    <source>
        <dbReference type="PROSITE" id="PS50893"/>
    </source>
</evidence>
<evidence type="ECO:0000256" key="4">
    <source>
        <dbReference type="ARBA" id="ARBA00022741"/>
    </source>
</evidence>
<feature type="domain" description="ABC transporter" evidence="10">
    <location>
        <begin position="378"/>
        <end position="600"/>
    </location>
</feature>
<dbReference type="SMART" id="SM00382">
    <property type="entry name" value="AAA"/>
    <property type="match status" value="1"/>
</dbReference>
<dbReference type="InterPro" id="IPR011527">
    <property type="entry name" value="ABC1_TM_dom"/>
</dbReference>
<dbReference type="GO" id="GO:0005524">
    <property type="term" value="F:ATP binding"/>
    <property type="evidence" value="ECO:0007669"/>
    <property type="project" value="UniProtKB-KW"/>
</dbReference>
<comment type="caution">
    <text evidence="12">The sequence shown here is derived from an EMBL/GenBank/DDBJ whole genome shotgun (WGS) entry which is preliminary data.</text>
</comment>
<evidence type="ECO:0000256" key="6">
    <source>
        <dbReference type="ARBA" id="ARBA00022989"/>
    </source>
</evidence>
<dbReference type="InterPro" id="IPR003439">
    <property type="entry name" value="ABC_transporter-like_ATP-bd"/>
</dbReference>
<evidence type="ECO:0000256" key="8">
    <source>
        <dbReference type="SAM" id="MobiDB-lite"/>
    </source>
</evidence>
<dbReference type="InterPro" id="IPR027417">
    <property type="entry name" value="P-loop_NTPase"/>
</dbReference>
<feature type="transmembrane region" description="Helical" evidence="9">
    <location>
        <begin position="172"/>
        <end position="193"/>
    </location>
</feature>
<dbReference type="Pfam" id="PF00664">
    <property type="entry name" value="ABC_membrane"/>
    <property type="match status" value="1"/>
</dbReference>
<dbReference type="Gene3D" id="3.40.50.300">
    <property type="entry name" value="P-loop containing nucleotide triphosphate hydrolases"/>
    <property type="match status" value="1"/>
</dbReference>
<feature type="compositionally biased region" description="Low complexity" evidence="8">
    <location>
        <begin position="351"/>
        <end position="362"/>
    </location>
</feature>
<dbReference type="GO" id="GO:0034040">
    <property type="term" value="F:ATPase-coupled lipid transmembrane transporter activity"/>
    <property type="evidence" value="ECO:0007669"/>
    <property type="project" value="TreeGrafter"/>
</dbReference>
<evidence type="ECO:0000256" key="9">
    <source>
        <dbReference type="SAM" id="Phobius"/>
    </source>
</evidence>
<organism evidence="12 13">
    <name type="scientific">Corticimicrobacter populi</name>
    <dbReference type="NCBI Taxonomy" id="2175229"/>
    <lineage>
        <taxon>Bacteria</taxon>
        <taxon>Pseudomonadati</taxon>
        <taxon>Pseudomonadota</taxon>
        <taxon>Betaproteobacteria</taxon>
        <taxon>Burkholderiales</taxon>
        <taxon>Alcaligenaceae</taxon>
        <taxon>Corticimicrobacter</taxon>
    </lineage>
</organism>
<dbReference type="InterPro" id="IPR036640">
    <property type="entry name" value="ABC1_TM_sf"/>
</dbReference>
<dbReference type="GO" id="GO:0140359">
    <property type="term" value="F:ABC-type transporter activity"/>
    <property type="evidence" value="ECO:0007669"/>
    <property type="project" value="InterPro"/>
</dbReference>
<dbReference type="InterPro" id="IPR014216">
    <property type="entry name" value="ABC_transptr_CydD"/>
</dbReference>
<keyword evidence="5" id="KW-0067">ATP-binding</keyword>
<name>A0A2V1JVI7_9BURK</name>
<dbReference type="GO" id="GO:0005886">
    <property type="term" value="C:plasma membrane"/>
    <property type="evidence" value="ECO:0007669"/>
    <property type="project" value="UniProtKB-SubCell"/>
</dbReference>
<keyword evidence="3 9" id="KW-0812">Transmembrane</keyword>
<dbReference type="Gene3D" id="1.20.1560.10">
    <property type="entry name" value="ABC transporter type 1, transmembrane domain"/>
    <property type="match status" value="1"/>
</dbReference>
<feature type="domain" description="ABC transmembrane type-1" evidence="11">
    <location>
        <begin position="32"/>
        <end position="322"/>
    </location>
</feature>